<feature type="coiled-coil region" evidence="1">
    <location>
        <begin position="347"/>
        <end position="423"/>
    </location>
</feature>
<proteinExistence type="predicted"/>
<sequence>MAEAPSLPSGVKVHPPSSLAPFHLFLPYQLVERPRPPQALNGPMRLIKPIPAPTEPLNDFAAAKEKIRHLISVASSTQNSRTQTGKEYTIKVREVGVFCFDLRTFSSLHSNGRQTVALKPPFNGGFRKLGQDLAHKEAELNARDHDVVALEGDLFEARETVHSTVASLGEARASHATQSTAFVEHIRALEEDIERREAENAKTRRERDAALDNTLTIREQLRAARDEFEASRHGFELDLAHRQPKAAAGDHELRTALGVTNSELLTAAERICALESDGARGQDELARLGDIVTSRDSEIVLERAAQLQSELATSDPRAAELFDRARVKMLALKASGDSRGKEMQEEAASRERELDALGELLAVAENRRANLDAELHEARGEAATTCELLDASEEALRQRETEVQGLQEEVAQLDADVSSLNKANPSMGQLLEKTEAGRCSLIKELDSTCLQLLQEVRDTDDIATAEIEKLSEDITTARKSLTDAQEDTARTRDELADVKARLLATTAILSAAESRVATLTTDEETKNRELDRLAGRKVALENIIEDLQVEAAAREQELKTLHQRLTDAELFVADREGTIKELRDAEEVTMAEIEQLSEALATARKNLTDAQEDTARTRDELADVKAQLLAMDALGVSLEERCHALSLETSSRAVPSRRGRILTGVPSRRDRPPLSTTAELLASRCELADARTAVDAKASDRDALAVRLSSVGEERNTLSSKLARMRAREDKASYTLRKMIETIEFETAARLAQTEEEAVGVAVRFEMERDFAREKLAKNGEARSMVARCEAAEQAVRAARTEAKAVVDGVAADGRRAMRLSWEARGCRNTRRMQRAKLARSSGRPAIGDAQAQPAAPASDPETSTAQRGRGMGARFMDNRVQNAARGRMRRSVTDQPATSKKREYPPIL</sequence>
<feature type="coiled-coil region" evidence="1">
    <location>
        <begin position="186"/>
        <end position="213"/>
    </location>
</feature>
<dbReference type="Proteomes" id="UP000269721">
    <property type="component" value="Unassembled WGS sequence"/>
</dbReference>
<evidence type="ECO:0000313" key="4">
    <source>
        <dbReference type="Proteomes" id="UP000269721"/>
    </source>
</evidence>
<dbReference type="EMBL" id="KZ997914">
    <property type="protein sequence ID" value="RKO86788.1"/>
    <property type="molecule type" value="Genomic_DNA"/>
</dbReference>
<organism evidence="3 4">
    <name type="scientific">Blyttiomyces helicus</name>
    <dbReference type="NCBI Taxonomy" id="388810"/>
    <lineage>
        <taxon>Eukaryota</taxon>
        <taxon>Fungi</taxon>
        <taxon>Fungi incertae sedis</taxon>
        <taxon>Chytridiomycota</taxon>
        <taxon>Chytridiomycota incertae sedis</taxon>
        <taxon>Chytridiomycetes</taxon>
        <taxon>Chytridiomycetes incertae sedis</taxon>
        <taxon>Blyttiomyces</taxon>
    </lineage>
</organism>
<reference evidence="4" key="1">
    <citation type="journal article" date="2018" name="Nat. Microbiol.">
        <title>Leveraging single-cell genomics to expand the fungal tree of life.</title>
        <authorList>
            <person name="Ahrendt S.R."/>
            <person name="Quandt C.A."/>
            <person name="Ciobanu D."/>
            <person name="Clum A."/>
            <person name="Salamov A."/>
            <person name="Andreopoulos B."/>
            <person name="Cheng J.F."/>
            <person name="Woyke T."/>
            <person name="Pelin A."/>
            <person name="Henrissat B."/>
            <person name="Reynolds N.K."/>
            <person name="Benny G.L."/>
            <person name="Smith M.E."/>
            <person name="James T.Y."/>
            <person name="Grigoriev I.V."/>
        </authorList>
    </citation>
    <scope>NUCLEOTIDE SEQUENCE [LARGE SCALE GENOMIC DNA]</scope>
</reference>
<keyword evidence="4" id="KW-1185">Reference proteome</keyword>
<feature type="coiled-coil region" evidence="1">
    <location>
        <begin position="453"/>
        <end position="501"/>
    </location>
</feature>
<gene>
    <name evidence="3" type="ORF">BDK51DRAFT_38176</name>
</gene>
<accession>A0A4P9W712</accession>
<name>A0A4P9W712_9FUNG</name>
<evidence type="ECO:0000256" key="1">
    <source>
        <dbReference type="SAM" id="Coils"/>
    </source>
</evidence>
<protein>
    <submittedName>
        <fullName evidence="3">Uncharacterized protein</fullName>
    </submittedName>
</protein>
<feature type="region of interest" description="Disordered" evidence="2">
    <location>
        <begin position="836"/>
        <end position="909"/>
    </location>
</feature>
<evidence type="ECO:0000313" key="3">
    <source>
        <dbReference type="EMBL" id="RKO86788.1"/>
    </source>
</evidence>
<dbReference type="AlphaFoldDB" id="A0A4P9W712"/>
<evidence type="ECO:0000256" key="2">
    <source>
        <dbReference type="SAM" id="MobiDB-lite"/>
    </source>
</evidence>
<feature type="coiled-coil region" evidence="1">
    <location>
        <begin position="530"/>
        <end position="627"/>
    </location>
</feature>
<keyword evidence="1" id="KW-0175">Coiled coil</keyword>